<keyword evidence="2" id="KW-0862">Zinc</keyword>
<dbReference type="Pfam" id="PF00098">
    <property type="entry name" value="zf-CCHC"/>
    <property type="match status" value="1"/>
</dbReference>
<dbReference type="PROSITE" id="PS50158">
    <property type="entry name" value="ZF_CCHC"/>
    <property type="match status" value="1"/>
</dbReference>
<evidence type="ECO:0000256" key="1">
    <source>
        <dbReference type="ARBA" id="ARBA00022664"/>
    </source>
</evidence>
<name>A0A9Q3CE95_9BASI</name>
<dbReference type="InterPro" id="IPR001878">
    <property type="entry name" value="Znf_CCHC"/>
</dbReference>
<sequence>MDQWLQDLRAKTRQMTLTGNTFNNVLVSRLAIRTLTDKFESLIRILTHGDKYPTMEEIIISVEKDQALFKTRTEPKDKIAIPAGKETQTCYSCGKIGHLSKNCQKKMKTIKKGNSRKEYQKLMKMNKEKSLHFLLSTTIDRLKHF</sequence>
<evidence type="ECO:0000313" key="4">
    <source>
        <dbReference type="EMBL" id="MBW0482449.1"/>
    </source>
</evidence>
<keyword evidence="2" id="KW-0479">Metal-binding</keyword>
<keyword evidence="5" id="KW-1185">Reference proteome</keyword>
<accession>A0A9Q3CE95</accession>
<protein>
    <recommendedName>
        <fullName evidence="3">CCHC-type domain-containing protein</fullName>
    </recommendedName>
</protein>
<dbReference type="EMBL" id="AVOT02006792">
    <property type="protein sequence ID" value="MBW0482449.1"/>
    <property type="molecule type" value="Genomic_DNA"/>
</dbReference>
<gene>
    <name evidence="4" type="ORF">O181_022164</name>
</gene>
<evidence type="ECO:0000259" key="3">
    <source>
        <dbReference type="PROSITE" id="PS50158"/>
    </source>
</evidence>
<organism evidence="4 5">
    <name type="scientific">Austropuccinia psidii MF-1</name>
    <dbReference type="NCBI Taxonomy" id="1389203"/>
    <lineage>
        <taxon>Eukaryota</taxon>
        <taxon>Fungi</taxon>
        <taxon>Dikarya</taxon>
        <taxon>Basidiomycota</taxon>
        <taxon>Pucciniomycotina</taxon>
        <taxon>Pucciniomycetes</taxon>
        <taxon>Pucciniales</taxon>
        <taxon>Sphaerophragmiaceae</taxon>
        <taxon>Austropuccinia</taxon>
    </lineage>
</organism>
<dbReference type="InterPro" id="IPR036875">
    <property type="entry name" value="Znf_CCHC_sf"/>
</dbReference>
<dbReference type="GO" id="GO:0003676">
    <property type="term" value="F:nucleic acid binding"/>
    <property type="evidence" value="ECO:0007669"/>
    <property type="project" value="InterPro"/>
</dbReference>
<keyword evidence="1" id="KW-0507">mRNA processing</keyword>
<dbReference type="GO" id="GO:0006397">
    <property type="term" value="P:mRNA processing"/>
    <property type="evidence" value="ECO:0007669"/>
    <property type="project" value="UniProtKB-KW"/>
</dbReference>
<dbReference type="AlphaFoldDB" id="A0A9Q3CE95"/>
<dbReference type="GO" id="GO:0008270">
    <property type="term" value="F:zinc ion binding"/>
    <property type="evidence" value="ECO:0007669"/>
    <property type="project" value="UniProtKB-KW"/>
</dbReference>
<proteinExistence type="predicted"/>
<dbReference type="SUPFAM" id="SSF57756">
    <property type="entry name" value="Retrovirus zinc finger-like domains"/>
    <property type="match status" value="1"/>
</dbReference>
<feature type="domain" description="CCHC-type" evidence="3">
    <location>
        <begin position="90"/>
        <end position="105"/>
    </location>
</feature>
<dbReference type="SMART" id="SM00343">
    <property type="entry name" value="ZnF_C2HC"/>
    <property type="match status" value="1"/>
</dbReference>
<reference evidence="4" key="1">
    <citation type="submission" date="2021-03" db="EMBL/GenBank/DDBJ databases">
        <title>Draft genome sequence of rust myrtle Austropuccinia psidii MF-1, a brazilian biotype.</title>
        <authorList>
            <person name="Quecine M.C."/>
            <person name="Pachon D.M.R."/>
            <person name="Bonatelli M.L."/>
            <person name="Correr F.H."/>
            <person name="Franceschini L.M."/>
            <person name="Leite T.F."/>
            <person name="Margarido G.R.A."/>
            <person name="Almeida C.A."/>
            <person name="Ferrarezi J.A."/>
            <person name="Labate C.A."/>
        </authorList>
    </citation>
    <scope>NUCLEOTIDE SEQUENCE</scope>
    <source>
        <strain evidence="4">MF-1</strain>
    </source>
</reference>
<keyword evidence="2" id="KW-0863">Zinc-finger</keyword>
<evidence type="ECO:0000256" key="2">
    <source>
        <dbReference type="PROSITE-ProRule" id="PRU00047"/>
    </source>
</evidence>
<comment type="caution">
    <text evidence="4">The sequence shown here is derived from an EMBL/GenBank/DDBJ whole genome shotgun (WGS) entry which is preliminary data.</text>
</comment>
<dbReference type="Gene3D" id="4.10.60.10">
    <property type="entry name" value="Zinc finger, CCHC-type"/>
    <property type="match status" value="1"/>
</dbReference>
<evidence type="ECO:0000313" key="5">
    <source>
        <dbReference type="Proteomes" id="UP000765509"/>
    </source>
</evidence>
<dbReference type="OrthoDB" id="413361at2759"/>
<dbReference type="Proteomes" id="UP000765509">
    <property type="component" value="Unassembled WGS sequence"/>
</dbReference>